<dbReference type="AlphaFoldDB" id="A0ABD5Q7B1"/>
<feature type="domain" description="Polymerase beta nucleotidyltransferase" evidence="1">
    <location>
        <begin position="40"/>
        <end position="128"/>
    </location>
</feature>
<dbReference type="RefSeq" id="WP_379793622.1">
    <property type="nucleotide sequence ID" value="NZ_JBHSFC010000004.1"/>
</dbReference>
<dbReference type="Pfam" id="PF18765">
    <property type="entry name" value="Polbeta"/>
    <property type="match status" value="1"/>
</dbReference>
<sequence length="167" mass="19179">MNSASASTNRQHNYIMRDDEHVRMVHTDDSAVERVELDRLRSYLDQQRVVFAILFGSHARGTAGPDSDVDIALRFPETLDARERFRLRNQIDADLQQYAEEFVDVSDIEQLPTAVAHAALQDGLLLTGDEQAVETYHEQIEKEYESTVDERKRQQREFIDRLASGDA</sequence>
<dbReference type="InterPro" id="IPR041633">
    <property type="entry name" value="Polbeta"/>
</dbReference>
<evidence type="ECO:0000313" key="2">
    <source>
        <dbReference type="EMBL" id="MFC4826595.1"/>
    </source>
</evidence>
<organism evidence="2 3">
    <name type="scientific">Halorussus aquaticus</name>
    <dbReference type="NCBI Taxonomy" id="2953748"/>
    <lineage>
        <taxon>Archaea</taxon>
        <taxon>Methanobacteriati</taxon>
        <taxon>Methanobacteriota</taxon>
        <taxon>Stenosarchaea group</taxon>
        <taxon>Halobacteria</taxon>
        <taxon>Halobacteriales</taxon>
        <taxon>Haladaptataceae</taxon>
        <taxon>Halorussus</taxon>
    </lineage>
</organism>
<protein>
    <submittedName>
        <fullName evidence="2">Nucleotidyltransferase family protein</fullName>
    </submittedName>
</protein>
<dbReference type="PANTHER" id="PTHR43852">
    <property type="entry name" value="NUCLEOTIDYLTRANSFERASE"/>
    <property type="match status" value="1"/>
</dbReference>
<comment type="caution">
    <text evidence="2">The sequence shown here is derived from an EMBL/GenBank/DDBJ whole genome shotgun (WGS) entry which is preliminary data.</text>
</comment>
<dbReference type="NCBIfam" id="NF047752">
    <property type="entry name" value="MntA_antitoxin"/>
    <property type="match status" value="1"/>
</dbReference>
<dbReference type="EMBL" id="JBHSHT010000003">
    <property type="protein sequence ID" value="MFC4826595.1"/>
    <property type="molecule type" value="Genomic_DNA"/>
</dbReference>
<proteinExistence type="predicted"/>
<evidence type="ECO:0000259" key="1">
    <source>
        <dbReference type="Pfam" id="PF18765"/>
    </source>
</evidence>
<gene>
    <name evidence="2" type="ORF">ACFO9K_20245</name>
</gene>
<dbReference type="Proteomes" id="UP001595945">
    <property type="component" value="Unassembled WGS sequence"/>
</dbReference>
<dbReference type="PANTHER" id="PTHR43852:SF2">
    <property type="entry name" value="PROTEIN ADENYLYLTRANSFERASE MNTA"/>
    <property type="match status" value="1"/>
</dbReference>
<dbReference type="Gene3D" id="3.30.460.10">
    <property type="entry name" value="Beta Polymerase, domain 2"/>
    <property type="match status" value="1"/>
</dbReference>
<keyword evidence="3" id="KW-1185">Reference proteome</keyword>
<dbReference type="InterPro" id="IPR043519">
    <property type="entry name" value="NT_sf"/>
</dbReference>
<accession>A0ABD5Q7B1</accession>
<dbReference type="InterPro" id="IPR052930">
    <property type="entry name" value="TA_antitoxin_MntA"/>
</dbReference>
<dbReference type="SUPFAM" id="SSF81301">
    <property type="entry name" value="Nucleotidyltransferase"/>
    <property type="match status" value="1"/>
</dbReference>
<dbReference type="CDD" id="cd05403">
    <property type="entry name" value="NT_KNTase_like"/>
    <property type="match status" value="1"/>
</dbReference>
<reference evidence="2 3" key="1">
    <citation type="journal article" date="2019" name="Int. J. Syst. Evol. Microbiol.">
        <title>The Global Catalogue of Microorganisms (GCM) 10K type strain sequencing project: providing services to taxonomists for standard genome sequencing and annotation.</title>
        <authorList>
            <consortium name="The Broad Institute Genomics Platform"/>
            <consortium name="The Broad Institute Genome Sequencing Center for Infectious Disease"/>
            <person name="Wu L."/>
            <person name="Ma J."/>
        </authorList>
    </citation>
    <scope>NUCLEOTIDE SEQUENCE [LARGE SCALE GENOMIC DNA]</scope>
    <source>
        <strain evidence="2 3">XZYJ18</strain>
    </source>
</reference>
<name>A0ABD5Q7B1_9EURY</name>
<evidence type="ECO:0000313" key="3">
    <source>
        <dbReference type="Proteomes" id="UP001595945"/>
    </source>
</evidence>